<name>A0A7J4XCA1_9BACE</name>
<feature type="domain" description="RagB/SusD" evidence="7">
    <location>
        <begin position="363"/>
        <end position="480"/>
    </location>
</feature>
<evidence type="ECO:0000256" key="4">
    <source>
        <dbReference type="ARBA" id="ARBA00023136"/>
    </source>
</evidence>
<dbReference type="PROSITE" id="PS51257">
    <property type="entry name" value="PROKAR_LIPOPROTEIN"/>
    <property type="match status" value="1"/>
</dbReference>
<dbReference type="AlphaFoldDB" id="A0A7J4XCA1"/>
<reference evidence="9 10" key="1">
    <citation type="journal article" date="2019" name="Nat. Med.">
        <title>A library of human gut bacterial isolates paired with longitudinal multiomics data enables mechanistic microbiome research.</title>
        <authorList>
            <person name="Poyet M."/>
            <person name="Groussin M."/>
            <person name="Gibbons S.M."/>
            <person name="Avila-Pacheco J."/>
            <person name="Jiang X."/>
            <person name="Kearney S.M."/>
            <person name="Perrotta A.R."/>
            <person name="Berdy B."/>
            <person name="Zhao S."/>
            <person name="Lieberman T.D."/>
            <person name="Swanson P.K."/>
            <person name="Smith M."/>
            <person name="Roesemann S."/>
            <person name="Alexander J.E."/>
            <person name="Rich S.A."/>
            <person name="Livny J."/>
            <person name="Vlamakis H."/>
            <person name="Clish C."/>
            <person name="Bullock K."/>
            <person name="Deik A."/>
            <person name="Scott J."/>
            <person name="Pierce K.A."/>
            <person name="Xavier R.J."/>
            <person name="Alm E.J."/>
        </authorList>
    </citation>
    <scope>NUCLEOTIDE SEQUENCE [LARGE SCALE GENOMIC DNA]</scope>
    <source>
        <strain evidence="9 10">BIOML-A10</strain>
    </source>
</reference>
<dbReference type="InterPro" id="IPR012944">
    <property type="entry name" value="SusD_RagB_dom"/>
</dbReference>
<comment type="caution">
    <text evidence="9">The sequence shown here is derived from an EMBL/GenBank/DDBJ whole genome shotgun (WGS) entry which is preliminary data.</text>
</comment>
<keyword evidence="4" id="KW-0472">Membrane</keyword>
<comment type="similarity">
    <text evidence="2">Belongs to the SusD family.</text>
</comment>
<evidence type="ECO:0000256" key="6">
    <source>
        <dbReference type="SAM" id="SignalP"/>
    </source>
</evidence>
<feature type="domain" description="SusD-like N-terminal" evidence="8">
    <location>
        <begin position="21"/>
        <end position="224"/>
    </location>
</feature>
<accession>A0A7J4XCA1</accession>
<dbReference type="InterPro" id="IPR033985">
    <property type="entry name" value="SusD-like_N"/>
</dbReference>
<dbReference type="Pfam" id="PF07980">
    <property type="entry name" value="SusD_RagB"/>
    <property type="match status" value="1"/>
</dbReference>
<organism evidence="9 10">
    <name type="scientific">Bacteroides salyersiae</name>
    <dbReference type="NCBI Taxonomy" id="291644"/>
    <lineage>
        <taxon>Bacteria</taxon>
        <taxon>Pseudomonadati</taxon>
        <taxon>Bacteroidota</taxon>
        <taxon>Bacteroidia</taxon>
        <taxon>Bacteroidales</taxon>
        <taxon>Bacteroidaceae</taxon>
        <taxon>Bacteroides</taxon>
    </lineage>
</organism>
<feature type="chain" id="PRO_5029739040" evidence="6">
    <location>
        <begin position="18"/>
        <end position="518"/>
    </location>
</feature>
<dbReference type="Gene3D" id="1.25.40.390">
    <property type="match status" value="1"/>
</dbReference>
<keyword evidence="3 6" id="KW-0732">Signal</keyword>
<protein>
    <submittedName>
        <fullName evidence="9">RagB/SusD family nutrient uptake outer membrane protein</fullName>
    </submittedName>
</protein>
<evidence type="ECO:0000256" key="5">
    <source>
        <dbReference type="ARBA" id="ARBA00023237"/>
    </source>
</evidence>
<gene>
    <name evidence="9" type="ORF">F3F73_23255</name>
</gene>
<dbReference type="GO" id="GO:0009279">
    <property type="term" value="C:cell outer membrane"/>
    <property type="evidence" value="ECO:0007669"/>
    <property type="project" value="UniProtKB-SubCell"/>
</dbReference>
<evidence type="ECO:0000256" key="2">
    <source>
        <dbReference type="ARBA" id="ARBA00006275"/>
    </source>
</evidence>
<dbReference type="EMBL" id="VWMK01000043">
    <property type="protein sequence ID" value="KAA3756670.1"/>
    <property type="molecule type" value="Genomic_DNA"/>
</dbReference>
<dbReference type="Pfam" id="PF14322">
    <property type="entry name" value="SusD-like_3"/>
    <property type="match status" value="1"/>
</dbReference>
<feature type="signal peptide" evidence="6">
    <location>
        <begin position="1"/>
        <end position="17"/>
    </location>
</feature>
<evidence type="ECO:0000313" key="9">
    <source>
        <dbReference type="EMBL" id="KAA3756670.1"/>
    </source>
</evidence>
<dbReference type="SUPFAM" id="SSF48452">
    <property type="entry name" value="TPR-like"/>
    <property type="match status" value="1"/>
</dbReference>
<sequence>MKINILYIALSGVLALASCSDFLDTLPDNRTEIDSADKMAKLLVSAYPTTTYIMLTEMSSDNAMDNGISYDLIGQEQEEAYLWKDITIESNDSPKMLWDAHYNAIAAANQVLQKIEEAGNPVHMNAYKGEALLCRAYSHFILANLFCVHYNSATASAELGIPYAVKPETEVRPYYERGTLAETYKHIQEDLEAGLPLINDDLYSVPKYHFNIKAAYAFAARFYLFTQQWDKVITAADRVLGSVPNKVLRDWSAITKSASKDVANVYNDPKLACNLMFLPSYSNTGYVLGSYTLGERYGHGNDIFTNETVAAYYSDNTCPWGKLAMLNQISALETKNNFFKTQIYFEYIDKESGVGYVHYLDIPFRTDETLLCRAEAYTVLGGEENENKALADINMWIKSHSTTKTSTTLREINRFYDGIGYASAENTELRSIKKRLNPIGFAIEEGSQQENMLQLILHLRRIELLHDGMRWFDLKRYGIEFAHNRDGNSDIVLKKDDPRRAFQLPQDVISAGLQANPR</sequence>
<comment type="subcellular location">
    <subcellularLocation>
        <location evidence="1">Cell outer membrane</location>
    </subcellularLocation>
</comment>
<evidence type="ECO:0000259" key="8">
    <source>
        <dbReference type="Pfam" id="PF14322"/>
    </source>
</evidence>
<keyword evidence="5" id="KW-0998">Cell outer membrane</keyword>
<evidence type="ECO:0000256" key="1">
    <source>
        <dbReference type="ARBA" id="ARBA00004442"/>
    </source>
</evidence>
<evidence type="ECO:0000313" key="10">
    <source>
        <dbReference type="Proteomes" id="UP000422221"/>
    </source>
</evidence>
<dbReference type="InterPro" id="IPR011990">
    <property type="entry name" value="TPR-like_helical_dom_sf"/>
</dbReference>
<evidence type="ECO:0000259" key="7">
    <source>
        <dbReference type="Pfam" id="PF07980"/>
    </source>
</evidence>
<proteinExistence type="inferred from homology"/>
<evidence type="ECO:0000256" key="3">
    <source>
        <dbReference type="ARBA" id="ARBA00022729"/>
    </source>
</evidence>
<dbReference type="Proteomes" id="UP000422221">
    <property type="component" value="Unassembled WGS sequence"/>
</dbReference>
<dbReference type="RefSeq" id="WP_130059957.1">
    <property type="nucleotide sequence ID" value="NZ_JADNPJ010000035.1"/>
</dbReference>